<gene>
    <name evidence="2" type="ORF">RJ41_01515</name>
</gene>
<dbReference type="Proteomes" id="UP000031197">
    <property type="component" value="Unassembled WGS sequence"/>
</dbReference>
<protein>
    <recommendedName>
        <fullName evidence="4">Cohesin domain-containing protein</fullName>
    </recommendedName>
</protein>
<comment type="caution">
    <text evidence="2">The sequence shown here is derived from an EMBL/GenBank/DDBJ whole genome shotgun (WGS) entry which is preliminary data.</text>
</comment>
<name>A0A0B3Y6D7_9ALTE</name>
<evidence type="ECO:0008006" key="4">
    <source>
        <dbReference type="Google" id="ProtNLM"/>
    </source>
</evidence>
<dbReference type="Pfam" id="PF20396">
    <property type="entry name" value="DUF6689"/>
    <property type="match status" value="1"/>
</dbReference>
<accession>A0A0B3Y6D7</accession>
<dbReference type="EMBL" id="JWLW01000002">
    <property type="protein sequence ID" value="KHT57658.1"/>
    <property type="molecule type" value="Genomic_DNA"/>
</dbReference>
<keyword evidence="1" id="KW-0732">Signal</keyword>
<organism evidence="2 3">
    <name type="scientific">Alteromonas marina</name>
    <dbReference type="NCBI Taxonomy" id="203795"/>
    <lineage>
        <taxon>Bacteria</taxon>
        <taxon>Pseudomonadati</taxon>
        <taxon>Pseudomonadota</taxon>
        <taxon>Gammaproteobacteria</taxon>
        <taxon>Alteromonadales</taxon>
        <taxon>Alteromonadaceae</taxon>
        <taxon>Alteromonas/Salinimonas group</taxon>
        <taxon>Alteromonas</taxon>
    </lineage>
</organism>
<sequence>MMFTAMKFRQLTTVVATTALLLFSTAQAQVVTPATLTVDDNKIQAKLTLSSLIEVDLTVEFENSIGLNANNIDITAELLDPTDLTITDRLPSTLTSAVSGFPVLVSISPKANAGFGFEGLATVELYTKAIHYTPTIPWRLFTSHDGGEFEDITVLMSSGSIRARGSTGQFSDFIILLDNRPSASVIDDKVASLSSIVNGNRDKISALLETAIDSGINDVQSALTVNDDDAALVAVDSLISLIDNASGSEIADVWRSSGDVVNVKGLLLTQLQTLRFSLRTL</sequence>
<feature type="signal peptide" evidence="1">
    <location>
        <begin position="1"/>
        <end position="28"/>
    </location>
</feature>
<dbReference type="InterPro" id="IPR046511">
    <property type="entry name" value="DUF6689"/>
</dbReference>
<reference evidence="2 3" key="1">
    <citation type="submission" date="2014-12" db="EMBL/GenBank/DDBJ databases">
        <title>Genome sequencing of Alteromonas marina AD001.</title>
        <authorList>
            <person name="Adrian T.G.S."/>
            <person name="Chan K.G."/>
        </authorList>
    </citation>
    <scope>NUCLEOTIDE SEQUENCE [LARGE SCALE GENOMIC DNA]</scope>
    <source>
        <strain evidence="2 3">AD001</strain>
    </source>
</reference>
<keyword evidence="3" id="KW-1185">Reference proteome</keyword>
<dbReference type="RefSeq" id="WP_039216412.1">
    <property type="nucleotide sequence ID" value="NZ_JWLW01000002.1"/>
</dbReference>
<proteinExistence type="predicted"/>
<evidence type="ECO:0000256" key="1">
    <source>
        <dbReference type="SAM" id="SignalP"/>
    </source>
</evidence>
<dbReference type="AlphaFoldDB" id="A0A0B3Y6D7"/>
<evidence type="ECO:0000313" key="2">
    <source>
        <dbReference type="EMBL" id="KHT57658.1"/>
    </source>
</evidence>
<dbReference type="OrthoDB" id="5965825at2"/>
<evidence type="ECO:0000313" key="3">
    <source>
        <dbReference type="Proteomes" id="UP000031197"/>
    </source>
</evidence>
<feature type="chain" id="PRO_5002084728" description="Cohesin domain-containing protein" evidence="1">
    <location>
        <begin position="29"/>
        <end position="281"/>
    </location>
</feature>